<comment type="subcellular location">
    <subcellularLocation>
        <location evidence="1">Mitochondrion outer membrane</location>
        <topology evidence="1">Single-pass membrane protein</topology>
    </subcellularLocation>
</comment>
<evidence type="ECO:0000256" key="13">
    <source>
        <dbReference type="SAM" id="Phobius"/>
    </source>
</evidence>
<gene>
    <name evidence="14" type="ORF">BB560_006549</name>
</gene>
<keyword evidence="10 12" id="KW-0472">Membrane</keyword>
<comment type="domain">
    <text evidence="12">The C-terminus is required for mitochondrial localization, while the N-terminus is necessary for mitochondrial fission.</text>
</comment>
<reference evidence="14 15" key="1">
    <citation type="journal article" date="2018" name="MBio">
        <title>Comparative Genomics Reveals the Core Gene Toolbox for the Fungus-Insect Symbiosis.</title>
        <authorList>
            <person name="Wang Y."/>
            <person name="Stata M."/>
            <person name="Wang W."/>
            <person name="Stajich J.E."/>
            <person name="White M.M."/>
            <person name="Moncalvo J.M."/>
        </authorList>
    </citation>
    <scope>NUCLEOTIDE SEQUENCE [LARGE SCALE GENOMIC DNA]</scope>
    <source>
        <strain evidence="14 15">SC-DP-2</strain>
    </source>
</reference>
<dbReference type="PANTHER" id="PTHR13247">
    <property type="entry name" value="TETRATRICOPEPTIDE REPEAT PROTEIN 11 TPR REPEAT PROTEIN 11"/>
    <property type="match status" value="1"/>
</dbReference>
<dbReference type="GO" id="GO:0000266">
    <property type="term" value="P:mitochondrial fission"/>
    <property type="evidence" value="ECO:0007669"/>
    <property type="project" value="UniProtKB-UniRule"/>
</dbReference>
<dbReference type="InterPro" id="IPR028061">
    <property type="entry name" value="Fis1_TPR_C"/>
</dbReference>
<accession>A0A2T9Y423</accession>
<dbReference type="FunFam" id="1.25.40.10:FF:000179">
    <property type="entry name" value="Mitochondrial fission 1 protein"/>
    <property type="match status" value="1"/>
</dbReference>
<dbReference type="PANTHER" id="PTHR13247:SF0">
    <property type="entry name" value="MITOCHONDRIAL FISSION 1 PROTEIN"/>
    <property type="match status" value="1"/>
</dbReference>
<dbReference type="InterPro" id="IPR028058">
    <property type="entry name" value="Fis1_TPR_N"/>
</dbReference>
<dbReference type="OrthoDB" id="421154at2759"/>
<keyword evidence="8 13" id="KW-1133">Transmembrane helix</keyword>
<evidence type="ECO:0000256" key="11">
    <source>
        <dbReference type="ARBA" id="ARBA00025016"/>
    </source>
</evidence>
<evidence type="ECO:0000256" key="3">
    <source>
        <dbReference type="ARBA" id="ARBA00014314"/>
    </source>
</evidence>
<dbReference type="Proteomes" id="UP000245609">
    <property type="component" value="Unassembled WGS sequence"/>
</dbReference>
<sequence>MKEKYDSDGDELLPYAIDAETPLEPQELQVLKRQYEREGRRVSVQSKFNYAWGLVKSQNRLENKQGIELLEEIFLEYPERQRECLYYIALGYYKLGNYSEANRYNDVLLSVEPANHQAESLRGLIDKKCRRDGYIGMAIAGGAVATISLLAAALLRSKR</sequence>
<dbReference type="InterPro" id="IPR016543">
    <property type="entry name" value="Fis1"/>
</dbReference>
<dbReference type="Pfam" id="PF14852">
    <property type="entry name" value="Fis1_TPR_N"/>
    <property type="match status" value="1"/>
</dbReference>
<dbReference type="SUPFAM" id="SSF48452">
    <property type="entry name" value="TPR-like"/>
    <property type="match status" value="1"/>
</dbReference>
<dbReference type="CDD" id="cd12212">
    <property type="entry name" value="Fis1"/>
    <property type="match status" value="1"/>
</dbReference>
<evidence type="ECO:0000256" key="8">
    <source>
        <dbReference type="ARBA" id="ARBA00022989"/>
    </source>
</evidence>
<dbReference type="GO" id="GO:0016559">
    <property type="term" value="P:peroxisome fission"/>
    <property type="evidence" value="ECO:0007669"/>
    <property type="project" value="TreeGrafter"/>
</dbReference>
<comment type="caution">
    <text evidence="14">The sequence shown here is derived from an EMBL/GenBank/DDBJ whole genome shotgun (WGS) entry which is preliminary data.</text>
</comment>
<evidence type="ECO:0000256" key="6">
    <source>
        <dbReference type="ARBA" id="ARBA00022787"/>
    </source>
</evidence>
<evidence type="ECO:0000256" key="2">
    <source>
        <dbReference type="ARBA" id="ARBA00008937"/>
    </source>
</evidence>
<keyword evidence="4 13" id="KW-0812">Transmembrane</keyword>
<proteinExistence type="inferred from homology"/>
<evidence type="ECO:0000256" key="12">
    <source>
        <dbReference type="PIRNR" id="PIRNR008835"/>
    </source>
</evidence>
<evidence type="ECO:0000256" key="9">
    <source>
        <dbReference type="ARBA" id="ARBA00023128"/>
    </source>
</evidence>
<comment type="similarity">
    <text evidence="2 12">Belongs to the FIS1 family.</text>
</comment>
<evidence type="ECO:0000256" key="7">
    <source>
        <dbReference type="ARBA" id="ARBA00022803"/>
    </source>
</evidence>
<dbReference type="GO" id="GO:0005778">
    <property type="term" value="C:peroxisomal membrane"/>
    <property type="evidence" value="ECO:0007669"/>
    <property type="project" value="TreeGrafter"/>
</dbReference>
<dbReference type="AlphaFoldDB" id="A0A2T9Y423"/>
<name>A0A2T9Y423_9FUNG</name>
<protein>
    <recommendedName>
        <fullName evidence="3 12">Mitochondrial fission 1 protein</fullName>
    </recommendedName>
</protein>
<evidence type="ECO:0000313" key="15">
    <source>
        <dbReference type="Proteomes" id="UP000245609"/>
    </source>
</evidence>
<organism evidence="14 15">
    <name type="scientific">Smittium megazygosporum</name>
    <dbReference type="NCBI Taxonomy" id="133381"/>
    <lineage>
        <taxon>Eukaryota</taxon>
        <taxon>Fungi</taxon>
        <taxon>Fungi incertae sedis</taxon>
        <taxon>Zoopagomycota</taxon>
        <taxon>Kickxellomycotina</taxon>
        <taxon>Harpellomycetes</taxon>
        <taxon>Harpellales</taxon>
        <taxon>Legeriomycetaceae</taxon>
        <taxon>Smittium</taxon>
    </lineage>
</organism>
<keyword evidence="5" id="KW-0677">Repeat</keyword>
<dbReference type="GO" id="GO:0005741">
    <property type="term" value="C:mitochondrial outer membrane"/>
    <property type="evidence" value="ECO:0007669"/>
    <property type="project" value="UniProtKB-SubCell"/>
</dbReference>
<dbReference type="InterPro" id="IPR011990">
    <property type="entry name" value="TPR-like_helical_dom_sf"/>
</dbReference>
<dbReference type="Pfam" id="PF14853">
    <property type="entry name" value="Fis1_TPR_C"/>
    <property type="match status" value="1"/>
</dbReference>
<feature type="transmembrane region" description="Helical" evidence="13">
    <location>
        <begin position="134"/>
        <end position="155"/>
    </location>
</feature>
<dbReference type="STRING" id="133381.A0A2T9Y423"/>
<dbReference type="Gene3D" id="1.25.40.10">
    <property type="entry name" value="Tetratricopeptide repeat domain"/>
    <property type="match status" value="1"/>
</dbReference>
<dbReference type="PIRSF" id="PIRSF008835">
    <property type="entry name" value="TPR_repeat_11_Fis1"/>
    <property type="match status" value="1"/>
</dbReference>
<evidence type="ECO:0000256" key="1">
    <source>
        <dbReference type="ARBA" id="ARBA00004572"/>
    </source>
</evidence>
<evidence type="ECO:0000256" key="10">
    <source>
        <dbReference type="ARBA" id="ARBA00023136"/>
    </source>
</evidence>
<keyword evidence="9 12" id="KW-0496">Mitochondrion</keyword>
<comment type="function">
    <text evidence="11">Has a role in mitochondrial fission. Has a role in outer membrane fission but not matrix separation.</text>
</comment>
<evidence type="ECO:0000256" key="4">
    <source>
        <dbReference type="ARBA" id="ARBA00022692"/>
    </source>
</evidence>
<dbReference type="GO" id="GO:0000422">
    <property type="term" value="P:autophagy of mitochondrion"/>
    <property type="evidence" value="ECO:0007669"/>
    <property type="project" value="TreeGrafter"/>
</dbReference>
<keyword evidence="7" id="KW-0802">TPR repeat</keyword>
<evidence type="ECO:0000256" key="5">
    <source>
        <dbReference type="ARBA" id="ARBA00022737"/>
    </source>
</evidence>
<evidence type="ECO:0000313" key="14">
    <source>
        <dbReference type="EMBL" id="PVU87067.1"/>
    </source>
</evidence>
<keyword evidence="15" id="KW-1185">Reference proteome</keyword>
<dbReference type="InterPro" id="IPR033745">
    <property type="entry name" value="Fis1_cytosol"/>
</dbReference>
<keyword evidence="6 12" id="KW-1000">Mitochondrion outer membrane</keyword>
<dbReference type="EMBL" id="MBFS01003365">
    <property type="protein sequence ID" value="PVU87067.1"/>
    <property type="molecule type" value="Genomic_DNA"/>
</dbReference>